<evidence type="ECO:0000259" key="5">
    <source>
        <dbReference type="PROSITE" id="PS50172"/>
    </source>
</evidence>
<feature type="compositionally biased region" description="Basic and acidic residues" evidence="4">
    <location>
        <begin position="683"/>
        <end position="694"/>
    </location>
</feature>
<feature type="compositionally biased region" description="Polar residues" evidence="4">
    <location>
        <begin position="38"/>
        <end position="76"/>
    </location>
</feature>
<feature type="compositionally biased region" description="Low complexity" evidence="4">
    <location>
        <begin position="714"/>
        <end position="729"/>
    </location>
</feature>
<feature type="region of interest" description="Disordered" evidence="4">
    <location>
        <begin position="38"/>
        <end position="143"/>
    </location>
</feature>
<keyword evidence="2" id="KW-0227">DNA damage</keyword>
<dbReference type="Proteomes" id="UP001302812">
    <property type="component" value="Unassembled WGS sequence"/>
</dbReference>
<accession>A0AAN6YUK1</accession>
<feature type="compositionally biased region" description="Low complexity" evidence="4">
    <location>
        <begin position="89"/>
        <end position="101"/>
    </location>
</feature>
<sequence>MPVQTVRQAANQVLEANGSQDTLVTANCLMMEYGVGLRSTSPSSGAAVTSLPSPDRSTARNQRSSRNNSAQVGNSGEETRVTRGANAIRQRQTSRQPSSSSRRSELQREERPVATRQDWPALDEDGGGRGLHKTDSLPQTLDPASVLHVEPPEGKMDSIESTQSNTGRSYDKYCHGSSPGHSLPTSADARVDKSIRSSSPRREFLEEDDIGAVRFDFANAGDTTKTVSPGQDDSGFVDFGSLAHLRPTRCESAADSPAQPLPETPAPPQNPFRHSRSQLLPTSQLFRGTQLSSPAKHATPTSSRPSPANFPNSISPNPVISSPLKTRGLRSSPNLGPTSSSEILPGTTSSRLDNALRSPTNPASTQNPVVPDSSHGEPFRKKSLPEPMGTYEPMHKSQERRATSEVRSDPISPAQEEEDDDDSIARRRRAKLKKKAALKQLTAINLPIKSDDIEVPSTNQGRRKRQPRQPGTSTAQCHNGDTAGHDSRGADVVVESQAQRPSAVSHHLEDQHPGRAEVNGELEPATEPMPSAVPELPRSDSQVARRDSRTEGTSNADAIPETSPARRGLGGRSEVVLPSELPVMEAESTPDFRSSPPAFNTRSRRGRTIEGHERAPSSTSTLSDLASTPPVPSSKAQENGNIGPDMSPAASTIVATSSPSVHQTGKRQARASLPKLKTGSAENLRHSARLDRRASSSTDELSRSMSATPTFEQSLRISRLAASRSASRSGRTVIKPPPPQRGRRLFDSMAFAISFQAKKPGESSDQYNTRMDFAATVETRIKQAGGRILEDGFNELFEVLPTGASTSSPASSSGTDPEGKISLTAEARSTGFTALIADGHSRKVKYMQALALGLPCIAPRWVTTCLERNELVDWAPYLLCAGQSTFLGDAIRSRTLIPYDVTTARLVDVLGQRAKLLEGSRILAVVKKALEDRKKAYIFLVRVLGASVSRVCSFEEARAELKAAEQAGRPFDWVYVDGKPNEEALFSPKPPVGGKKRKRTSKAGAAVAAAATADERPVKRVRTLTHEWVVQSLILGRLLEEGELQE</sequence>
<feature type="compositionally biased region" description="Basic and acidic residues" evidence="4">
    <location>
        <begin position="189"/>
        <end position="202"/>
    </location>
</feature>
<dbReference type="PROSITE" id="PS50172">
    <property type="entry name" value="BRCT"/>
    <property type="match status" value="1"/>
</dbReference>
<dbReference type="PANTHER" id="PTHR15321:SF3">
    <property type="entry name" value="TP53-BINDING PROTEIN 1"/>
    <property type="match status" value="1"/>
</dbReference>
<evidence type="ECO:0000256" key="1">
    <source>
        <dbReference type="ARBA" id="ARBA00004123"/>
    </source>
</evidence>
<comment type="subcellular location">
    <subcellularLocation>
        <location evidence="1">Nucleus</location>
    </subcellularLocation>
</comment>
<feature type="region of interest" description="Disordered" evidence="4">
    <location>
        <begin position="452"/>
        <end position="743"/>
    </location>
</feature>
<dbReference type="RefSeq" id="XP_064672145.1">
    <property type="nucleotide sequence ID" value="XM_064812964.1"/>
</dbReference>
<feature type="compositionally biased region" description="Polar residues" evidence="4">
    <location>
        <begin position="695"/>
        <end position="713"/>
    </location>
</feature>
<dbReference type="GeneID" id="89937089"/>
<dbReference type="InterPro" id="IPR001357">
    <property type="entry name" value="BRCT_dom"/>
</dbReference>
<protein>
    <recommendedName>
        <fullName evidence="5">BRCT domain-containing protein</fullName>
    </recommendedName>
</protein>
<gene>
    <name evidence="6" type="ORF">N656DRAFT_748990</name>
</gene>
<dbReference type="Gene3D" id="3.40.50.10190">
    <property type="entry name" value="BRCT domain"/>
    <property type="match status" value="1"/>
</dbReference>
<comment type="caution">
    <text evidence="6">The sequence shown here is derived from an EMBL/GenBank/DDBJ whole genome shotgun (WGS) entry which is preliminary data.</text>
</comment>
<feature type="compositionally biased region" description="Basic and acidic residues" evidence="4">
    <location>
        <begin position="374"/>
        <end position="384"/>
    </location>
</feature>
<reference evidence="6" key="1">
    <citation type="journal article" date="2023" name="Mol. Phylogenet. Evol.">
        <title>Genome-scale phylogeny and comparative genomics of the fungal order Sordariales.</title>
        <authorList>
            <person name="Hensen N."/>
            <person name="Bonometti L."/>
            <person name="Westerberg I."/>
            <person name="Brannstrom I.O."/>
            <person name="Guillou S."/>
            <person name="Cros-Aarteil S."/>
            <person name="Calhoun S."/>
            <person name="Haridas S."/>
            <person name="Kuo A."/>
            <person name="Mondo S."/>
            <person name="Pangilinan J."/>
            <person name="Riley R."/>
            <person name="LaButti K."/>
            <person name="Andreopoulos B."/>
            <person name="Lipzen A."/>
            <person name="Chen C."/>
            <person name="Yan M."/>
            <person name="Daum C."/>
            <person name="Ng V."/>
            <person name="Clum A."/>
            <person name="Steindorff A."/>
            <person name="Ohm R.A."/>
            <person name="Martin F."/>
            <person name="Silar P."/>
            <person name="Natvig D.O."/>
            <person name="Lalanne C."/>
            <person name="Gautier V."/>
            <person name="Ament-Velasquez S.L."/>
            <person name="Kruys A."/>
            <person name="Hutchinson M.I."/>
            <person name="Powell A.J."/>
            <person name="Barry K."/>
            <person name="Miller A.N."/>
            <person name="Grigoriev I.V."/>
            <person name="Debuchy R."/>
            <person name="Gladieux P."/>
            <person name="Hiltunen Thoren M."/>
            <person name="Johannesson H."/>
        </authorList>
    </citation>
    <scope>NUCLEOTIDE SEQUENCE</scope>
    <source>
        <strain evidence="6">CBS 508.74</strain>
    </source>
</reference>
<dbReference type="GO" id="GO:0042393">
    <property type="term" value="F:histone binding"/>
    <property type="evidence" value="ECO:0007669"/>
    <property type="project" value="TreeGrafter"/>
</dbReference>
<feature type="compositionally biased region" description="Low complexity" evidence="4">
    <location>
        <begin position="616"/>
        <end position="628"/>
    </location>
</feature>
<feature type="domain" description="BRCT" evidence="5">
    <location>
        <begin position="819"/>
        <end position="879"/>
    </location>
</feature>
<feature type="region of interest" description="Disordered" evidence="4">
    <location>
        <begin position="249"/>
        <end position="275"/>
    </location>
</feature>
<feature type="region of interest" description="Disordered" evidence="4">
    <location>
        <begin position="290"/>
        <end position="426"/>
    </location>
</feature>
<feature type="compositionally biased region" description="Polar residues" evidence="4">
    <location>
        <begin position="329"/>
        <end position="368"/>
    </location>
</feature>
<feature type="compositionally biased region" description="Low complexity" evidence="4">
    <location>
        <begin position="311"/>
        <end position="323"/>
    </location>
</feature>
<dbReference type="EMBL" id="MU853336">
    <property type="protein sequence ID" value="KAK4114575.1"/>
    <property type="molecule type" value="Genomic_DNA"/>
</dbReference>
<dbReference type="CDD" id="cd17745">
    <property type="entry name" value="BRCT_p53bp1_rpt1"/>
    <property type="match status" value="1"/>
</dbReference>
<dbReference type="SUPFAM" id="SSF52113">
    <property type="entry name" value="BRCT domain"/>
    <property type="match status" value="1"/>
</dbReference>
<feature type="compositionally biased region" description="Polar residues" evidence="4">
    <location>
        <begin position="290"/>
        <end position="310"/>
    </location>
</feature>
<dbReference type="InterPro" id="IPR047252">
    <property type="entry name" value="TP53BP1-like"/>
</dbReference>
<dbReference type="GO" id="GO:0000077">
    <property type="term" value="P:DNA damage checkpoint signaling"/>
    <property type="evidence" value="ECO:0007669"/>
    <property type="project" value="TreeGrafter"/>
</dbReference>
<keyword evidence="3" id="KW-0539">Nucleus</keyword>
<evidence type="ECO:0000313" key="6">
    <source>
        <dbReference type="EMBL" id="KAK4114575.1"/>
    </source>
</evidence>
<name>A0AAN6YUK1_9PEZI</name>
<dbReference type="AlphaFoldDB" id="A0AAN6YUK1"/>
<evidence type="ECO:0000256" key="3">
    <source>
        <dbReference type="ARBA" id="ARBA00023242"/>
    </source>
</evidence>
<evidence type="ECO:0000256" key="2">
    <source>
        <dbReference type="ARBA" id="ARBA00022763"/>
    </source>
</evidence>
<dbReference type="GO" id="GO:0005634">
    <property type="term" value="C:nucleus"/>
    <property type="evidence" value="ECO:0007669"/>
    <property type="project" value="UniProtKB-SubCell"/>
</dbReference>
<feature type="compositionally biased region" description="Polar residues" evidence="4">
    <location>
        <begin position="649"/>
        <end position="663"/>
    </location>
</feature>
<feature type="compositionally biased region" description="Basic and acidic residues" evidence="4">
    <location>
        <begin position="506"/>
        <end position="515"/>
    </location>
</feature>
<feature type="compositionally biased region" description="Basic and acidic residues" evidence="4">
    <location>
        <begin position="393"/>
        <end position="408"/>
    </location>
</feature>
<dbReference type="FunFam" id="3.40.50.10190:FF:000083">
    <property type="entry name" value="DNA damage repair protein (Rad9)"/>
    <property type="match status" value="1"/>
</dbReference>
<feature type="region of interest" description="Disordered" evidence="4">
    <location>
        <begin position="174"/>
        <end position="202"/>
    </location>
</feature>
<dbReference type="InterPro" id="IPR047249">
    <property type="entry name" value="BRCT_p53bp1-like_rpt1"/>
</dbReference>
<evidence type="ECO:0000313" key="7">
    <source>
        <dbReference type="Proteomes" id="UP001302812"/>
    </source>
</evidence>
<evidence type="ECO:0000256" key="4">
    <source>
        <dbReference type="SAM" id="MobiDB-lite"/>
    </source>
</evidence>
<feature type="compositionally biased region" description="Pro residues" evidence="4">
    <location>
        <begin position="259"/>
        <end position="270"/>
    </location>
</feature>
<dbReference type="GO" id="GO:0045944">
    <property type="term" value="P:positive regulation of transcription by RNA polymerase II"/>
    <property type="evidence" value="ECO:0007669"/>
    <property type="project" value="TreeGrafter"/>
</dbReference>
<dbReference type="PANTHER" id="PTHR15321">
    <property type="entry name" value="TUMOR SUPPRESSOR P53-BINDING PROTEIN 1"/>
    <property type="match status" value="1"/>
</dbReference>
<dbReference type="InterPro" id="IPR036420">
    <property type="entry name" value="BRCT_dom_sf"/>
</dbReference>
<reference evidence="6" key="2">
    <citation type="submission" date="2023-05" db="EMBL/GenBank/DDBJ databases">
        <authorList>
            <consortium name="Lawrence Berkeley National Laboratory"/>
            <person name="Steindorff A."/>
            <person name="Hensen N."/>
            <person name="Bonometti L."/>
            <person name="Westerberg I."/>
            <person name="Brannstrom I.O."/>
            <person name="Guillou S."/>
            <person name="Cros-Aarteil S."/>
            <person name="Calhoun S."/>
            <person name="Haridas S."/>
            <person name="Kuo A."/>
            <person name="Mondo S."/>
            <person name="Pangilinan J."/>
            <person name="Riley R."/>
            <person name="Labutti K."/>
            <person name="Andreopoulos B."/>
            <person name="Lipzen A."/>
            <person name="Chen C."/>
            <person name="Yanf M."/>
            <person name="Daum C."/>
            <person name="Ng V."/>
            <person name="Clum A."/>
            <person name="Ohm R."/>
            <person name="Martin F."/>
            <person name="Silar P."/>
            <person name="Natvig D."/>
            <person name="Lalanne C."/>
            <person name="Gautier V."/>
            <person name="Ament-Velasquez S.L."/>
            <person name="Kruys A."/>
            <person name="Hutchinson M.I."/>
            <person name="Powell A.J."/>
            <person name="Barry K."/>
            <person name="Miller A.N."/>
            <person name="Grigoriev I.V."/>
            <person name="Debuchy R."/>
            <person name="Gladieux P."/>
            <person name="Thoren M.H."/>
            <person name="Johannesson H."/>
        </authorList>
    </citation>
    <scope>NUCLEOTIDE SEQUENCE</scope>
    <source>
        <strain evidence="6">CBS 508.74</strain>
    </source>
</reference>
<organism evidence="6 7">
    <name type="scientific">Canariomyces notabilis</name>
    <dbReference type="NCBI Taxonomy" id="2074819"/>
    <lineage>
        <taxon>Eukaryota</taxon>
        <taxon>Fungi</taxon>
        <taxon>Dikarya</taxon>
        <taxon>Ascomycota</taxon>
        <taxon>Pezizomycotina</taxon>
        <taxon>Sordariomycetes</taxon>
        <taxon>Sordariomycetidae</taxon>
        <taxon>Sordariales</taxon>
        <taxon>Chaetomiaceae</taxon>
        <taxon>Canariomyces</taxon>
    </lineage>
</organism>
<feature type="compositionally biased region" description="Basic and acidic residues" evidence="4">
    <location>
        <begin position="102"/>
        <end position="113"/>
    </location>
</feature>
<proteinExistence type="predicted"/>
<keyword evidence="7" id="KW-1185">Reference proteome</keyword>